<feature type="domain" description="Protein kinase" evidence="10">
    <location>
        <begin position="62"/>
        <end position="402"/>
    </location>
</feature>
<dbReference type="STRING" id="78410.A0A0P7B5C5"/>
<proteinExistence type="predicted"/>
<dbReference type="GO" id="GO:0000245">
    <property type="term" value="P:spliceosomal complex assembly"/>
    <property type="evidence" value="ECO:0007669"/>
    <property type="project" value="TreeGrafter"/>
</dbReference>
<dbReference type="Gene3D" id="1.10.510.10">
    <property type="entry name" value="Transferase(Phosphotransferase) domain 1"/>
    <property type="match status" value="1"/>
</dbReference>
<dbReference type="OrthoDB" id="5979581at2759"/>
<feature type="binding site" evidence="9">
    <location>
        <position position="91"/>
    </location>
    <ligand>
        <name>ATP</name>
        <dbReference type="ChEBI" id="CHEBI:30616"/>
    </ligand>
</feature>
<dbReference type="AlphaFoldDB" id="A0A0P7B5C5"/>
<evidence type="ECO:0000256" key="2">
    <source>
        <dbReference type="ARBA" id="ARBA00022527"/>
    </source>
</evidence>
<keyword evidence="6 9" id="KW-0067">ATP-binding</keyword>
<evidence type="ECO:0000256" key="6">
    <source>
        <dbReference type="ARBA" id="ARBA00022840"/>
    </source>
</evidence>
<name>A0A0P7B5C5_9HYPO</name>
<evidence type="ECO:0000256" key="8">
    <source>
        <dbReference type="ARBA" id="ARBA00048679"/>
    </source>
</evidence>
<evidence type="ECO:0000256" key="3">
    <source>
        <dbReference type="ARBA" id="ARBA00022679"/>
    </source>
</evidence>
<dbReference type="PROSITE" id="PS50011">
    <property type="entry name" value="PROTEIN_KINASE_DOM"/>
    <property type="match status" value="1"/>
</dbReference>
<dbReference type="InterPro" id="IPR017441">
    <property type="entry name" value="Protein_kinase_ATP_BS"/>
</dbReference>
<dbReference type="Proteomes" id="UP000050424">
    <property type="component" value="Unassembled WGS sequence"/>
</dbReference>
<comment type="catalytic activity">
    <reaction evidence="8">
        <text>L-seryl-[protein] + ATP = O-phospho-L-seryl-[protein] + ADP + H(+)</text>
        <dbReference type="Rhea" id="RHEA:17989"/>
        <dbReference type="Rhea" id="RHEA-COMP:9863"/>
        <dbReference type="Rhea" id="RHEA-COMP:11604"/>
        <dbReference type="ChEBI" id="CHEBI:15378"/>
        <dbReference type="ChEBI" id="CHEBI:29999"/>
        <dbReference type="ChEBI" id="CHEBI:30616"/>
        <dbReference type="ChEBI" id="CHEBI:83421"/>
        <dbReference type="ChEBI" id="CHEBI:456216"/>
        <dbReference type="EC" id="2.7.11.1"/>
    </reaction>
</comment>
<dbReference type="GO" id="GO:0005634">
    <property type="term" value="C:nucleus"/>
    <property type="evidence" value="ECO:0007669"/>
    <property type="project" value="TreeGrafter"/>
</dbReference>
<dbReference type="PROSITE" id="PS00107">
    <property type="entry name" value="PROTEIN_KINASE_ATP"/>
    <property type="match status" value="1"/>
</dbReference>
<keyword evidence="5" id="KW-0418">Kinase</keyword>
<evidence type="ECO:0000256" key="4">
    <source>
        <dbReference type="ARBA" id="ARBA00022741"/>
    </source>
</evidence>
<dbReference type="Pfam" id="PF00069">
    <property type="entry name" value="Pkinase"/>
    <property type="match status" value="1"/>
</dbReference>
<evidence type="ECO:0000256" key="9">
    <source>
        <dbReference type="PROSITE-ProRule" id="PRU10141"/>
    </source>
</evidence>
<sequence>MNSLLKLMKNALQCSPSIPLQFPITGFPVINDTVILEEERFDGFKAGHYYPVNIGDVYNSKYQVLGKLGFGRTSTVWLARNLQEHKHVALKVFKRGADRDELDIYDHIGKSNRSHPGYRHVRTALDSFSLEFNGEVHGCLVHKPMWDSWRDMLSRNPTHRFTEQLLKAGLTQLFLALDYLHTECHLVHTDIKADNILQELVDQSVLEAFTKAEIESPSARKPVQGTTIYESRRFDVPKDFGDVVLGDFGAAVRGDEQRNHDAQPNVYRSPEVMLMTEWSYPVDIWNVGVMIWDLYEGRHLFYGHDPDGRDYTTRAHLAEVIGILGLPPLDLILRGKRSMELFTEEGKWKAGVELPQDESLGSSVKYLDGEKKTQFLAFVQGMLQWRPEDRKTAAQLANDPWLRS</sequence>
<evidence type="ECO:0000256" key="1">
    <source>
        <dbReference type="ARBA" id="ARBA00012513"/>
    </source>
</evidence>
<dbReference type="InterPro" id="IPR011009">
    <property type="entry name" value="Kinase-like_dom_sf"/>
</dbReference>
<dbReference type="PANTHER" id="PTHR47634">
    <property type="entry name" value="PROTEIN KINASE DOMAIN-CONTAINING PROTEIN-RELATED"/>
    <property type="match status" value="1"/>
</dbReference>
<dbReference type="GO" id="GO:0005737">
    <property type="term" value="C:cytoplasm"/>
    <property type="evidence" value="ECO:0007669"/>
    <property type="project" value="TreeGrafter"/>
</dbReference>
<reference evidence="11 12" key="1">
    <citation type="submission" date="2015-09" db="EMBL/GenBank/DDBJ databases">
        <title>Draft genome of a European isolate of the apple canker pathogen Neonectria ditissima.</title>
        <authorList>
            <person name="Gomez-Cortecero A."/>
            <person name="Harrison R.J."/>
            <person name="Armitage A.D."/>
        </authorList>
    </citation>
    <scope>NUCLEOTIDE SEQUENCE [LARGE SCALE GENOMIC DNA]</scope>
    <source>
        <strain evidence="11 12">R09/05</strain>
    </source>
</reference>
<comment type="caution">
    <text evidence="11">The sequence shown here is derived from an EMBL/GenBank/DDBJ whole genome shotgun (WGS) entry which is preliminary data.</text>
</comment>
<dbReference type="GO" id="GO:0004674">
    <property type="term" value="F:protein serine/threonine kinase activity"/>
    <property type="evidence" value="ECO:0007669"/>
    <property type="project" value="UniProtKB-KW"/>
</dbReference>
<dbReference type="GO" id="GO:0050684">
    <property type="term" value="P:regulation of mRNA processing"/>
    <property type="evidence" value="ECO:0007669"/>
    <property type="project" value="TreeGrafter"/>
</dbReference>
<dbReference type="InterPro" id="IPR051334">
    <property type="entry name" value="SRPK"/>
</dbReference>
<dbReference type="Gene3D" id="3.30.200.20">
    <property type="entry name" value="Phosphorylase Kinase, domain 1"/>
    <property type="match status" value="1"/>
</dbReference>
<dbReference type="EMBL" id="LKCW01000068">
    <property type="protein sequence ID" value="KPM41240.1"/>
    <property type="molecule type" value="Genomic_DNA"/>
</dbReference>
<evidence type="ECO:0000313" key="11">
    <source>
        <dbReference type="EMBL" id="KPM41240.1"/>
    </source>
</evidence>
<gene>
    <name evidence="11" type="ORF">AK830_g5305</name>
</gene>
<dbReference type="PANTHER" id="PTHR47634:SF9">
    <property type="entry name" value="PROTEIN KINASE DOMAIN-CONTAINING PROTEIN-RELATED"/>
    <property type="match status" value="1"/>
</dbReference>
<evidence type="ECO:0000259" key="10">
    <source>
        <dbReference type="PROSITE" id="PS50011"/>
    </source>
</evidence>
<dbReference type="GO" id="GO:0005524">
    <property type="term" value="F:ATP binding"/>
    <property type="evidence" value="ECO:0007669"/>
    <property type="project" value="UniProtKB-UniRule"/>
</dbReference>
<dbReference type="EC" id="2.7.11.1" evidence="1"/>
<evidence type="ECO:0000256" key="5">
    <source>
        <dbReference type="ARBA" id="ARBA00022777"/>
    </source>
</evidence>
<keyword evidence="2" id="KW-0723">Serine/threonine-protein kinase</keyword>
<dbReference type="SMART" id="SM00220">
    <property type="entry name" value="S_TKc"/>
    <property type="match status" value="1"/>
</dbReference>
<keyword evidence="12" id="KW-1185">Reference proteome</keyword>
<dbReference type="SUPFAM" id="SSF56112">
    <property type="entry name" value="Protein kinase-like (PK-like)"/>
    <property type="match status" value="1"/>
</dbReference>
<accession>A0A0P7B5C5</accession>
<evidence type="ECO:0000256" key="7">
    <source>
        <dbReference type="ARBA" id="ARBA00047899"/>
    </source>
</evidence>
<keyword evidence="4 9" id="KW-0547">Nucleotide-binding</keyword>
<evidence type="ECO:0000313" key="12">
    <source>
        <dbReference type="Proteomes" id="UP000050424"/>
    </source>
</evidence>
<keyword evidence="3" id="KW-0808">Transferase</keyword>
<dbReference type="InterPro" id="IPR000719">
    <property type="entry name" value="Prot_kinase_dom"/>
</dbReference>
<organism evidence="11 12">
    <name type="scientific">Neonectria ditissima</name>
    <dbReference type="NCBI Taxonomy" id="78410"/>
    <lineage>
        <taxon>Eukaryota</taxon>
        <taxon>Fungi</taxon>
        <taxon>Dikarya</taxon>
        <taxon>Ascomycota</taxon>
        <taxon>Pezizomycotina</taxon>
        <taxon>Sordariomycetes</taxon>
        <taxon>Hypocreomycetidae</taxon>
        <taxon>Hypocreales</taxon>
        <taxon>Nectriaceae</taxon>
        <taxon>Neonectria</taxon>
    </lineage>
</organism>
<protein>
    <recommendedName>
        <fullName evidence="1">non-specific serine/threonine protein kinase</fullName>
        <ecNumber evidence="1">2.7.11.1</ecNumber>
    </recommendedName>
</protein>
<comment type="catalytic activity">
    <reaction evidence="7">
        <text>L-threonyl-[protein] + ATP = O-phospho-L-threonyl-[protein] + ADP + H(+)</text>
        <dbReference type="Rhea" id="RHEA:46608"/>
        <dbReference type="Rhea" id="RHEA-COMP:11060"/>
        <dbReference type="Rhea" id="RHEA-COMP:11605"/>
        <dbReference type="ChEBI" id="CHEBI:15378"/>
        <dbReference type="ChEBI" id="CHEBI:30013"/>
        <dbReference type="ChEBI" id="CHEBI:30616"/>
        <dbReference type="ChEBI" id="CHEBI:61977"/>
        <dbReference type="ChEBI" id="CHEBI:456216"/>
        <dbReference type="EC" id="2.7.11.1"/>
    </reaction>
</comment>